<evidence type="ECO:0000313" key="2">
    <source>
        <dbReference type="Proteomes" id="UP000576225"/>
    </source>
</evidence>
<dbReference type="EMBL" id="JABAEW010000051">
    <property type="protein sequence ID" value="NMD88611.1"/>
    <property type="molecule type" value="Genomic_DNA"/>
</dbReference>
<accession>A0A848B0G0</accession>
<dbReference type="RefSeq" id="WP_168963677.1">
    <property type="nucleotide sequence ID" value="NZ_JABAEW010000051.1"/>
</dbReference>
<dbReference type="Proteomes" id="UP000576225">
    <property type="component" value="Unassembled WGS sequence"/>
</dbReference>
<sequence length="182" mass="21724">MQLHFTFTRNPQFLSEEDVYAITPVHDLAELLKEGYALCLVWRPKFDGNTVPLETLRGVWHKPDGGEQDATLYFMQDRAEVQSRTKNALDRRLKSPYLFAAWKKDGQRFFKIIHNHRVRVQSDSLADILPYFIEGRFEPRAIYRRKHSIMTLMMMDAKRRKECKELRGRLLELLEIQKRRKD</sequence>
<dbReference type="AlphaFoldDB" id="A0A848B0G0"/>
<proteinExistence type="predicted"/>
<evidence type="ECO:0000313" key="1">
    <source>
        <dbReference type="EMBL" id="NMD88611.1"/>
    </source>
</evidence>
<organism evidence="1 2">
    <name type="scientific">Victivallis vadensis</name>
    <dbReference type="NCBI Taxonomy" id="172901"/>
    <lineage>
        <taxon>Bacteria</taxon>
        <taxon>Pseudomonadati</taxon>
        <taxon>Lentisphaerota</taxon>
        <taxon>Lentisphaeria</taxon>
        <taxon>Victivallales</taxon>
        <taxon>Victivallaceae</taxon>
        <taxon>Victivallis</taxon>
    </lineage>
</organism>
<comment type="caution">
    <text evidence="1">The sequence shown here is derived from an EMBL/GenBank/DDBJ whole genome shotgun (WGS) entry which is preliminary data.</text>
</comment>
<protein>
    <submittedName>
        <fullName evidence="1">Uncharacterized protein</fullName>
    </submittedName>
</protein>
<reference evidence="1 2" key="1">
    <citation type="submission" date="2020-04" db="EMBL/GenBank/DDBJ databases">
        <authorList>
            <person name="Hitch T.C.A."/>
            <person name="Wylensek D."/>
            <person name="Clavel T."/>
        </authorList>
    </citation>
    <scope>NUCLEOTIDE SEQUENCE [LARGE SCALE GENOMIC DNA]</scope>
    <source>
        <strain evidence="1 2">COR2-253-APC-1A</strain>
    </source>
</reference>
<gene>
    <name evidence="1" type="ORF">HF882_18645</name>
</gene>
<name>A0A848B0G0_9BACT</name>